<dbReference type="PANTHER" id="PTHR12418">
    <property type="entry name" value="ACYL-COENZYME A THIOESTERASE THEM4"/>
    <property type="match status" value="1"/>
</dbReference>
<evidence type="ECO:0000313" key="25">
    <source>
        <dbReference type="EMBL" id="NYD58687.1"/>
    </source>
</evidence>
<evidence type="ECO:0000256" key="9">
    <source>
        <dbReference type="ARBA" id="ARBA00022946"/>
    </source>
</evidence>
<dbReference type="EC" id="3.1.2.2" evidence="16"/>
<evidence type="ECO:0000256" key="16">
    <source>
        <dbReference type="ARBA" id="ARBA00038848"/>
    </source>
</evidence>
<evidence type="ECO:0000256" key="3">
    <source>
        <dbReference type="ARBA" id="ARBA00004632"/>
    </source>
</evidence>
<keyword evidence="26" id="KW-1185">Reference proteome</keyword>
<evidence type="ECO:0000256" key="6">
    <source>
        <dbReference type="ARBA" id="ARBA00022703"/>
    </source>
</evidence>
<comment type="caution">
    <text evidence="25">The sequence shown here is derived from an EMBL/GenBank/DDBJ whole genome shotgun (WGS) entry which is preliminary data.</text>
</comment>
<dbReference type="RefSeq" id="WP_179616261.1">
    <property type="nucleotide sequence ID" value="NZ_CP059163.1"/>
</dbReference>
<evidence type="ECO:0000256" key="17">
    <source>
        <dbReference type="ARBA" id="ARBA00040123"/>
    </source>
</evidence>
<evidence type="ECO:0000256" key="14">
    <source>
        <dbReference type="ARBA" id="ARBA00037002"/>
    </source>
</evidence>
<dbReference type="Proteomes" id="UP000516957">
    <property type="component" value="Unassembled WGS sequence"/>
</dbReference>
<dbReference type="EMBL" id="JACCBE010000001">
    <property type="protein sequence ID" value="NYD58687.1"/>
    <property type="molecule type" value="Genomic_DNA"/>
</dbReference>
<keyword evidence="6" id="KW-0053">Apoptosis</keyword>
<comment type="catalytic activity">
    <reaction evidence="22">
        <text>dodecanoyl-CoA + H2O = dodecanoate + CoA + H(+)</text>
        <dbReference type="Rhea" id="RHEA:30135"/>
        <dbReference type="ChEBI" id="CHEBI:15377"/>
        <dbReference type="ChEBI" id="CHEBI:15378"/>
        <dbReference type="ChEBI" id="CHEBI:18262"/>
        <dbReference type="ChEBI" id="CHEBI:57287"/>
        <dbReference type="ChEBI" id="CHEBI:57375"/>
    </reaction>
    <physiologicalReaction direction="left-to-right" evidence="22">
        <dbReference type="Rhea" id="RHEA:30136"/>
    </physiologicalReaction>
</comment>
<evidence type="ECO:0000256" key="7">
    <source>
        <dbReference type="ARBA" id="ARBA00022801"/>
    </source>
</evidence>
<dbReference type="AlphaFoldDB" id="A0A7Y9JQZ5"/>
<comment type="similarity">
    <text evidence="15">Belongs to the THEM4/THEM5 thioesterase family.</text>
</comment>
<dbReference type="PANTHER" id="PTHR12418:SF19">
    <property type="entry name" value="ACYL-COENZYME A THIOESTERASE THEM4"/>
    <property type="match status" value="1"/>
</dbReference>
<comment type="catalytic activity">
    <reaction evidence="23">
        <text>tetradecanoyl-CoA + H2O = tetradecanoate + CoA + H(+)</text>
        <dbReference type="Rhea" id="RHEA:40119"/>
        <dbReference type="ChEBI" id="CHEBI:15377"/>
        <dbReference type="ChEBI" id="CHEBI:15378"/>
        <dbReference type="ChEBI" id="CHEBI:30807"/>
        <dbReference type="ChEBI" id="CHEBI:57287"/>
        <dbReference type="ChEBI" id="CHEBI:57385"/>
    </reaction>
    <physiologicalReaction direction="left-to-right" evidence="23">
        <dbReference type="Rhea" id="RHEA:40120"/>
    </physiologicalReaction>
</comment>
<evidence type="ECO:0000256" key="18">
    <source>
        <dbReference type="ARBA" id="ARBA00043210"/>
    </source>
</evidence>
<dbReference type="Pfam" id="PF03061">
    <property type="entry name" value="4HBT"/>
    <property type="match status" value="1"/>
</dbReference>
<reference evidence="25 26" key="1">
    <citation type="submission" date="2020-07" db="EMBL/GenBank/DDBJ databases">
        <title>Sequencing the genomes of 1000 actinobacteria strains.</title>
        <authorList>
            <person name="Klenk H.-P."/>
        </authorList>
    </citation>
    <scope>NUCLEOTIDE SEQUENCE [LARGE SCALE GENOMIC DNA]</scope>
    <source>
        <strain evidence="25 26">DSM 18965</strain>
    </source>
</reference>
<dbReference type="InterPro" id="IPR006683">
    <property type="entry name" value="Thioestr_dom"/>
</dbReference>
<evidence type="ECO:0000256" key="4">
    <source>
        <dbReference type="ARBA" id="ARBA00022475"/>
    </source>
</evidence>
<keyword evidence="12" id="KW-0966">Cell projection</keyword>
<comment type="catalytic activity">
    <reaction evidence="13">
        <text>(5Z,8Z,11Z,14Z)-eicosatetraenoyl-CoA + H2O = (5Z,8Z,11Z,14Z)-eicosatetraenoate + CoA + H(+)</text>
        <dbReference type="Rhea" id="RHEA:40151"/>
        <dbReference type="ChEBI" id="CHEBI:15377"/>
        <dbReference type="ChEBI" id="CHEBI:15378"/>
        <dbReference type="ChEBI" id="CHEBI:32395"/>
        <dbReference type="ChEBI" id="CHEBI:57287"/>
        <dbReference type="ChEBI" id="CHEBI:57368"/>
    </reaction>
    <physiologicalReaction direction="left-to-right" evidence="13">
        <dbReference type="Rhea" id="RHEA:40152"/>
    </physiologicalReaction>
</comment>
<dbReference type="SUPFAM" id="SSF54637">
    <property type="entry name" value="Thioesterase/thiol ester dehydrase-isomerase"/>
    <property type="match status" value="1"/>
</dbReference>
<dbReference type="InterPro" id="IPR052365">
    <property type="entry name" value="THEM4/THEM5_acyl-CoA_thioest"/>
</dbReference>
<protein>
    <recommendedName>
        <fullName evidence="17">Acyl-coenzyme A thioesterase THEM4</fullName>
        <ecNumber evidence="16">3.1.2.2</ecNumber>
    </recommendedName>
    <alternativeName>
        <fullName evidence="18">Thioesterase superfamily member 4</fullName>
    </alternativeName>
</protein>
<keyword evidence="4" id="KW-1003">Cell membrane</keyword>
<dbReference type="GO" id="GO:0016020">
    <property type="term" value="C:membrane"/>
    <property type="evidence" value="ECO:0007669"/>
    <property type="project" value="UniProtKB-SubCell"/>
</dbReference>
<keyword evidence="5" id="KW-0963">Cytoplasm</keyword>
<evidence type="ECO:0000256" key="19">
    <source>
        <dbReference type="ARBA" id="ARBA00047588"/>
    </source>
</evidence>
<keyword evidence="8" id="KW-0276">Fatty acid metabolism</keyword>
<gene>
    <name evidence="25" type="ORF">BKA08_002925</name>
</gene>
<keyword evidence="11" id="KW-0472">Membrane</keyword>
<dbReference type="InterPro" id="IPR029069">
    <property type="entry name" value="HotDog_dom_sf"/>
</dbReference>
<evidence type="ECO:0000256" key="13">
    <source>
        <dbReference type="ARBA" id="ARBA00035852"/>
    </source>
</evidence>
<name>A0A7Y9JQZ5_9ACTN</name>
<evidence type="ECO:0000256" key="15">
    <source>
        <dbReference type="ARBA" id="ARBA00038456"/>
    </source>
</evidence>
<evidence type="ECO:0000256" key="12">
    <source>
        <dbReference type="ARBA" id="ARBA00023273"/>
    </source>
</evidence>
<comment type="catalytic activity">
    <reaction evidence="20">
        <text>hexadecanoyl-CoA + H2O = hexadecanoate + CoA + H(+)</text>
        <dbReference type="Rhea" id="RHEA:16645"/>
        <dbReference type="ChEBI" id="CHEBI:7896"/>
        <dbReference type="ChEBI" id="CHEBI:15377"/>
        <dbReference type="ChEBI" id="CHEBI:15378"/>
        <dbReference type="ChEBI" id="CHEBI:57287"/>
        <dbReference type="ChEBI" id="CHEBI:57379"/>
        <dbReference type="EC" id="3.1.2.2"/>
    </reaction>
    <physiologicalReaction direction="left-to-right" evidence="20">
        <dbReference type="Rhea" id="RHEA:16646"/>
    </physiologicalReaction>
</comment>
<evidence type="ECO:0000256" key="5">
    <source>
        <dbReference type="ARBA" id="ARBA00022490"/>
    </source>
</evidence>
<dbReference type="GO" id="GO:0005737">
    <property type="term" value="C:cytoplasm"/>
    <property type="evidence" value="ECO:0007669"/>
    <property type="project" value="UniProtKB-SubCell"/>
</dbReference>
<keyword evidence="7" id="KW-0378">Hydrolase</keyword>
<dbReference type="GO" id="GO:0016787">
    <property type="term" value="F:hydrolase activity"/>
    <property type="evidence" value="ECO:0007669"/>
    <property type="project" value="UniProtKB-KW"/>
</dbReference>
<keyword evidence="10" id="KW-0443">Lipid metabolism</keyword>
<dbReference type="CDD" id="cd03443">
    <property type="entry name" value="PaaI_thioesterase"/>
    <property type="match status" value="1"/>
</dbReference>
<feature type="domain" description="Thioesterase" evidence="24">
    <location>
        <begin position="68"/>
        <end position="140"/>
    </location>
</feature>
<accession>A0A7Y9JQZ5</accession>
<comment type="catalytic activity">
    <reaction evidence="21">
        <text>decanoyl-CoA + H2O = decanoate + CoA + H(+)</text>
        <dbReference type="Rhea" id="RHEA:40059"/>
        <dbReference type="ChEBI" id="CHEBI:15377"/>
        <dbReference type="ChEBI" id="CHEBI:15378"/>
        <dbReference type="ChEBI" id="CHEBI:27689"/>
        <dbReference type="ChEBI" id="CHEBI:57287"/>
        <dbReference type="ChEBI" id="CHEBI:61430"/>
    </reaction>
    <physiologicalReaction direction="left-to-right" evidence="21">
        <dbReference type="Rhea" id="RHEA:40060"/>
    </physiologicalReaction>
</comment>
<evidence type="ECO:0000256" key="8">
    <source>
        <dbReference type="ARBA" id="ARBA00022832"/>
    </source>
</evidence>
<keyword evidence="9" id="KW-0809">Transit peptide</keyword>
<comment type="catalytic activity">
    <reaction evidence="19">
        <text>octanoyl-CoA + H2O = octanoate + CoA + H(+)</text>
        <dbReference type="Rhea" id="RHEA:30143"/>
        <dbReference type="ChEBI" id="CHEBI:15377"/>
        <dbReference type="ChEBI" id="CHEBI:15378"/>
        <dbReference type="ChEBI" id="CHEBI:25646"/>
        <dbReference type="ChEBI" id="CHEBI:57287"/>
        <dbReference type="ChEBI" id="CHEBI:57386"/>
    </reaction>
    <physiologicalReaction direction="left-to-right" evidence="19">
        <dbReference type="Rhea" id="RHEA:30144"/>
    </physiologicalReaction>
</comment>
<dbReference type="Gene3D" id="3.10.129.10">
    <property type="entry name" value="Hotdog Thioesterase"/>
    <property type="match status" value="1"/>
</dbReference>
<evidence type="ECO:0000256" key="23">
    <source>
        <dbReference type="ARBA" id="ARBA00048180"/>
    </source>
</evidence>
<evidence type="ECO:0000256" key="2">
    <source>
        <dbReference type="ARBA" id="ARBA00004496"/>
    </source>
</evidence>
<evidence type="ECO:0000256" key="1">
    <source>
        <dbReference type="ARBA" id="ARBA00004170"/>
    </source>
</evidence>
<proteinExistence type="inferred from homology"/>
<evidence type="ECO:0000259" key="24">
    <source>
        <dbReference type="Pfam" id="PF03061"/>
    </source>
</evidence>
<comment type="subcellular location">
    <subcellularLocation>
        <location evidence="3">Cell projection</location>
        <location evidence="3">Ruffle membrane</location>
    </subcellularLocation>
    <subcellularLocation>
        <location evidence="2">Cytoplasm</location>
    </subcellularLocation>
    <subcellularLocation>
        <location evidence="1">Membrane</location>
        <topology evidence="1">Peripheral membrane protein</topology>
    </subcellularLocation>
</comment>
<sequence>MSRFDDLIATFAEKFRPPDDGARLASHHANCLGCGEDNPHGHHLEVRRAGDGVVAAHAFDRRHEGAPGIAHGGALATVIDDLYGFLQYLVGGPAVTRRLEIEYLQPVLLDVTYRLEAHLTGRDGRRLQVEATITDPEGQRVLTSTAMFVLVDVAHFAAAYARTLESAITKTAEETGGPRGVEREPRP</sequence>
<evidence type="ECO:0000256" key="20">
    <source>
        <dbReference type="ARBA" id="ARBA00047734"/>
    </source>
</evidence>
<evidence type="ECO:0000256" key="22">
    <source>
        <dbReference type="ARBA" id="ARBA00048074"/>
    </source>
</evidence>
<comment type="catalytic activity">
    <reaction evidence="14">
        <text>(9Z)-octadecenoyl-CoA + H2O = (9Z)-octadecenoate + CoA + H(+)</text>
        <dbReference type="Rhea" id="RHEA:40139"/>
        <dbReference type="ChEBI" id="CHEBI:15377"/>
        <dbReference type="ChEBI" id="CHEBI:15378"/>
        <dbReference type="ChEBI" id="CHEBI:30823"/>
        <dbReference type="ChEBI" id="CHEBI:57287"/>
        <dbReference type="ChEBI" id="CHEBI:57387"/>
    </reaction>
    <physiologicalReaction direction="left-to-right" evidence="14">
        <dbReference type="Rhea" id="RHEA:40140"/>
    </physiologicalReaction>
</comment>
<organism evidence="25 26">
    <name type="scientific">Nocardioides marinisabuli</name>
    <dbReference type="NCBI Taxonomy" id="419476"/>
    <lineage>
        <taxon>Bacteria</taxon>
        <taxon>Bacillati</taxon>
        <taxon>Actinomycetota</taxon>
        <taxon>Actinomycetes</taxon>
        <taxon>Propionibacteriales</taxon>
        <taxon>Nocardioidaceae</taxon>
        <taxon>Nocardioides</taxon>
    </lineage>
</organism>
<evidence type="ECO:0000313" key="26">
    <source>
        <dbReference type="Proteomes" id="UP000516957"/>
    </source>
</evidence>
<evidence type="ECO:0000256" key="10">
    <source>
        <dbReference type="ARBA" id="ARBA00023098"/>
    </source>
</evidence>
<dbReference type="GO" id="GO:0006631">
    <property type="term" value="P:fatty acid metabolic process"/>
    <property type="evidence" value="ECO:0007669"/>
    <property type="project" value="UniProtKB-KW"/>
</dbReference>
<evidence type="ECO:0000256" key="11">
    <source>
        <dbReference type="ARBA" id="ARBA00023136"/>
    </source>
</evidence>
<evidence type="ECO:0000256" key="21">
    <source>
        <dbReference type="ARBA" id="ARBA00047969"/>
    </source>
</evidence>